<keyword evidence="5" id="KW-1185">Reference proteome</keyword>
<evidence type="ECO:0000313" key="4">
    <source>
        <dbReference type="EMBL" id="RAQ22529.1"/>
    </source>
</evidence>
<dbReference type="Proteomes" id="UP000249377">
    <property type="component" value="Unassembled WGS sequence"/>
</dbReference>
<proteinExistence type="predicted"/>
<dbReference type="PANTHER" id="PTHR20953">
    <property type="entry name" value="KINASE-RELATED"/>
    <property type="match status" value="1"/>
</dbReference>
<dbReference type="PANTHER" id="PTHR20953:SF3">
    <property type="entry name" value="P-LOOP CONTAINING NUCLEOSIDE TRIPHOSPHATE HYDROLASES SUPERFAMILY PROTEIN"/>
    <property type="match status" value="1"/>
</dbReference>
<evidence type="ECO:0000256" key="1">
    <source>
        <dbReference type="ARBA" id="ARBA00022741"/>
    </source>
</evidence>
<reference evidence="4 5" key="1">
    <citation type="submission" date="2018-06" db="EMBL/GenBank/DDBJ databases">
        <title>Noncontiguous genome sequence of Ruminococcaceae bacterium ASD2818.</title>
        <authorList>
            <person name="Chaplin A.V."/>
            <person name="Sokolova S.R."/>
            <person name="Kochetkova T.O."/>
            <person name="Goltsov A.Y."/>
            <person name="Trofimov D.Y."/>
            <person name="Efimov B.A."/>
        </authorList>
    </citation>
    <scope>NUCLEOTIDE SEQUENCE [LARGE SCALE GENOMIC DNA]</scope>
    <source>
        <strain evidence="4 5">ASD2818</strain>
    </source>
</reference>
<evidence type="ECO:0000256" key="2">
    <source>
        <dbReference type="ARBA" id="ARBA00022840"/>
    </source>
</evidence>
<dbReference type="InterPro" id="IPR045735">
    <property type="entry name" value="Spore_III_AA_AAA+_ATPase"/>
</dbReference>
<dbReference type="SUPFAM" id="SSF52540">
    <property type="entry name" value="P-loop containing nucleoside triphosphate hydrolases"/>
    <property type="match status" value="1"/>
</dbReference>
<keyword evidence="1" id="KW-0547">Nucleotide-binding</keyword>
<keyword evidence="2" id="KW-0067">ATP-binding</keyword>
<accession>A0A328UCD5</accession>
<gene>
    <name evidence="4" type="ORF">DPQ25_12905</name>
</gene>
<dbReference type="GO" id="GO:0005524">
    <property type="term" value="F:ATP binding"/>
    <property type="evidence" value="ECO:0007669"/>
    <property type="project" value="UniProtKB-KW"/>
</dbReference>
<evidence type="ECO:0000259" key="3">
    <source>
        <dbReference type="Pfam" id="PF19568"/>
    </source>
</evidence>
<dbReference type="EMBL" id="QLYR01000012">
    <property type="protein sequence ID" value="RAQ22529.1"/>
    <property type="molecule type" value="Genomic_DNA"/>
</dbReference>
<protein>
    <submittedName>
        <fullName evidence="4">Stage III sporulation protein AA</fullName>
    </submittedName>
</protein>
<sequence>MNMEERFDRIIEPITETIKQHLRRIPEDIKRQTQEIRLRTGRPVCLYCNKGIYFFSRAGRILCYPAEEMLTATRDDILETFRAICSYSVYSHQDEIRNGYITLRGGHRVGVGGTAVLQDGKIASLRDISSLNFRIARQIPGCAQELLRQMKGRWAHGLLIAGAPATGKTTLLRDLARELSSGRSGPIRKVAVVDERGELAGTCIGVPQNDLGLCCDVLDGYPKAEGILQAVRTLSPDIVVCDELGGMEDVSAVEQGLNAGVTLVSTIHAGSAEELLHRRPAVRLLETGAFGTVAFLGERSSPGTVTGVCKAGDLLAQIHRNYSSDSGGEPVWPAGVA</sequence>
<dbReference type="Gene3D" id="3.40.50.300">
    <property type="entry name" value="P-loop containing nucleotide triphosphate hydrolases"/>
    <property type="match status" value="1"/>
</dbReference>
<dbReference type="InterPro" id="IPR027417">
    <property type="entry name" value="P-loop_NTPase"/>
</dbReference>
<evidence type="ECO:0000313" key="5">
    <source>
        <dbReference type="Proteomes" id="UP000249377"/>
    </source>
</evidence>
<dbReference type="Pfam" id="PF19568">
    <property type="entry name" value="Spore_III_AA"/>
    <property type="match status" value="1"/>
</dbReference>
<dbReference type="AlphaFoldDB" id="A0A328UCD5"/>
<organism evidence="4 5">
    <name type="scientific">Hydrogeniiclostridium mannosilyticum</name>
    <dbReference type="NCBI Taxonomy" id="2764322"/>
    <lineage>
        <taxon>Bacteria</taxon>
        <taxon>Bacillati</taxon>
        <taxon>Bacillota</taxon>
        <taxon>Clostridia</taxon>
        <taxon>Eubacteriales</taxon>
        <taxon>Acutalibacteraceae</taxon>
        <taxon>Hydrogeniiclostridium</taxon>
    </lineage>
</organism>
<comment type="caution">
    <text evidence="4">The sequence shown here is derived from an EMBL/GenBank/DDBJ whole genome shotgun (WGS) entry which is preliminary data.</text>
</comment>
<name>A0A328UCD5_9FIRM</name>
<feature type="domain" description="Stage III sporulation protein AA AAA+ ATPase" evidence="3">
    <location>
        <begin position="8"/>
        <end position="309"/>
    </location>
</feature>